<gene>
    <name evidence="2" type="primary">LOC142170689</name>
</gene>
<sequence length="220" mass="25758">MYIFSGLLPLFLYCQKKKANHENQAVSMMTANASTSRTPALAPTEKPGKFSRMDFKRWQQQMFFYLTTPCLQKFIKEDVPDLPDETLENESFLVIEAWKHSDFLCRNYILSGLEDNLYNVYSSVETSKELWNALERKYKIEDAGMKKFVAAKFLDYKMVDNKSVITQVQELQVIIHDLLTEGLVINEAFQVAAIIEKLPPLWKDFKNYLKHKRKEIKQSH</sequence>
<dbReference type="RefSeq" id="XP_075088942.1">
    <property type="nucleotide sequence ID" value="XM_075232841.1"/>
</dbReference>
<reference evidence="1" key="1">
    <citation type="journal article" date="2014" name="Nat. Commun.">
        <title>The tobacco genome sequence and its comparison with those of tomato and potato.</title>
        <authorList>
            <person name="Sierro N."/>
            <person name="Battey J.N."/>
            <person name="Ouadi S."/>
            <person name="Bakaher N."/>
            <person name="Bovet L."/>
            <person name="Willig A."/>
            <person name="Goepfert S."/>
            <person name="Peitsch M.C."/>
            <person name="Ivanov N.V."/>
        </authorList>
    </citation>
    <scope>NUCLEOTIDE SEQUENCE [LARGE SCALE GENOMIC DNA]</scope>
</reference>
<accession>A0AC58SVD6</accession>
<dbReference type="Proteomes" id="UP000790787">
    <property type="component" value="Chromosome 16"/>
</dbReference>
<proteinExistence type="predicted"/>
<organism evidence="1 2">
    <name type="scientific">Nicotiana tabacum</name>
    <name type="common">Common tobacco</name>
    <dbReference type="NCBI Taxonomy" id="4097"/>
    <lineage>
        <taxon>Eukaryota</taxon>
        <taxon>Viridiplantae</taxon>
        <taxon>Streptophyta</taxon>
        <taxon>Embryophyta</taxon>
        <taxon>Tracheophyta</taxon>
        <taxon>Spermatophyta</taxon>
        <taxon>Magnoliopsida</taxon>
        <taxon>eudicotyledons</taxon>
        <taxon>Gunneridae</taxon>
        <taxon>Pentapetalae</taxon>
        <taxon>asterids</taxon>
        <taxon>lamiids</taxon>
        <taxon>Solanales</taxon>
        <taxon>Solanaceae</taxon>
        <taxon>Nicotianoideae</taxon>
        <taxon>Nicotianeae</taxon>
        <taxon>Nicotiana</taxon>
    </lineage>
</organism>
<keyword evidence="1" id="KW-1185">Reference proteome</keyword>
<name>A0AC58SVD6_TOBAC</name>
<evidence type="ECO:0000313" key="1">
    <source>
        <dbReference type="Proteomes" id="UP000790787"/>
    </source>
</evidence>
<reference evidence="2" key="2">
    <citation type="submission" date="2025-08" db="UniProtKB">
        <authorList>
            <consortium name="RefSeq"/>
        </authorList>
    </citation>
    <scope>IDENTIFICATION</scope>
    <source>
        <tissue evidence="2">Leaf</tissue>
    </source>
</reference>
<evidence type="ECO:0000313" key="2">
    <source>
        <dbReference type="RefSeq" id="XP_075088942.1"/>
    </source>
</evidence>
<protein>
    <submittedName>
        <fullName evidence="2">Uncharacterized protein LOC142170689</fullName>
    </submittedName>
</protein>